<reference evidence="1 2" key="1">
    <citation type="submission" date="2023-07" db="EMBL/GenBank/DDBJ databases">
        <title>Sorghum-associated microbial communities from plants grown in Nebraska, USA.</title>
        <authorList>
            <person name="Schachtman D."/>
        </authorList>
    </citation>
    <scope>NUCLEOTIDE SEQUENCE [LARGE SCALE GENOMIC DNA]</scope>
    <source>
        <strain evidence="1 2">BE310</strain>
    </source>
</reference>
<evidence type="ECO:0000313" key="1">
    <source>
        <dbReference type="EMBL" id="MDR7298562.1"/>
    </source>
</evidence>
<proteinExistence type="predicted"/>
<sequence length="57" mass="6025">MNRHLVTVIDFTGSQSWCDAALLAQGSKPAGMPGFVAYAHDLGRERHDTNPSGEGPG</sequence>
<dbReference type="Proteomes" id="UP001180536">
    <property type="component" value="Unassembled WGS sequence"/>
</dbReference>
<accession>A0ABU1ZD67</accession>
<dbReference type="RefSeq" id="WP_157275531.1">
    <property type="nucleotide sequence ID" value="NZ_JAVDXQ010000005.1"/>
</dbReference>
<name>A0ABU1ZD67_9BURK</name>
<keyword evidence="2" id="KW-1185">Reference proteome</keyword>
<organism evidence="1 2">
    <name type="scientific">Pelomonas aquatica</name>
    <dbReference type="NCBI Taxonomy" id="431058"/>
    <lineage>
        <taxon>Bacteria</taxon>
        <taxon>Pseudomonadati</taxon>
        <taxon>Pseudomonadota</taxon>
        <taxon>Betaproteobacteria</taxon>
        <taxon>Burkholderiales</taxon>
        <taxon>Sphaerotilaceae</taxon>
        <taxon>Roseateles</taxon>
    </lineage>
</organism>
<gene>
    <name evidence="1" type="ORF">J2X16_003925</name>
</gene>
<comment type="caution">
    <text evidence="1">The sequence shown here is derived from an EMBL/GenBank/DDBJ whole genome shotgun (WGS) entry which is preliminary data.</text>
</comment>
<evidence type="ECO:0000313" key="2">
    <source>
        <dbReference type="Proteomes" id="UP001180536"/>
    </source>
</evidence>
<dbReference type="EMBL" id="JAVDXQ010000005">
    <property type="protein sequence ID" value="MDR7298562.1"/>
    <property type="molecule type" value="Genomic_DNA"/>
</dbReference>
<protein>
    <submittedName>
        <fullName evidence="1">Uncharacterized protein</fullName>
    </submittedName>
</protein>